<organism evidence="2 3">
    <name type="scientific">Phyllostomus discolor</name>
    <name type="common">pale spear-nosed bat</name>
    <dbReference type="NCBI Taxonomy" id="89673"/>
    <lineage>
        <taxon>Eukaryota</taxon>
        <taxon>Metazoa</taxon>
        <taxon>Chordata</taxon>
        <taxon>Craniata</taxon>
        <taxon>Vertebrata</taxon>
        <taxon>Euteleostomi</taxon>
        <taxon>Mammalia</taxon>
        <taxon>Eutheria</taxon>
        <taxon>Laurasiatheria</taxon>
        <taxon>Chiroptera</taxon>
        <taxon>Yangochiroptera</taxon>
        <taxon>Phyllostomidae</taxon>
        <taxon>Phyllostominae</taxon>
        <taxon>Phyllostomus</taxon>
    </lineage>
</organism>
<gene>
    <name evidence="2" type="ORF">HJG60_010439</name>
</gene>
<name>A0A834EEV0_9CHIR</name>
<dbReference type="Proteomes" id="UP000664940">
    <property type="component" value="Unassembled WGS sequence"/>
</dbReference>
<dbReference type="AlphaFoldDB" id="A0A834EEV0"/>
<sequence length="223" mass="24185">MGKRTQKEISSWDSKGPQYWLSYFVYVFRDDKDTDPSAGHPCPQATLTKHRRLDGSQKHSISFRRLAVRGQEAKRGWVGVHPNSLIPCQRLCLWVPSHWGLGCQQRTSGNPGIQSLQEPSSSWTGTTLAAQSGRQMRRIPGSAPAEEWVAERGLGLSSKPPAPTAHQSYPSLTRSGRTLPAECVQRGQGSGSGEPRRASGRAPAGVSTLGASRGIPDVSSYPV</sequence>
<protein>
    <submittedName>
        <fullName evidence="2">Uncharacterized protein</fullName>
    </submittedName>
</protein>
<feature type="compositionally biased region" description="Polar residues" evidence="1">
    <location>
        <begin position="165"/>
        <end position="176"/>
    </location>
</feature>
<evidence type="ECO:0000313" key="3">
    <source>
        <dbReference type="Proteomes" id="UP000664940"/>
    </source>
</evidence>
<accession>A0A834EEV0</accession>
<evidence type="ECO:0000313" key="2">
    <source>
        <dbReference type="EMBL" id="KAF6114439.1"/>
    </source>
</evidence>
<proteinExistence type="predicted"/>
<comment type="caution">
    <text evidence="2">The sequence shown here is derived from an EMBL/GenBank/DDBJ whole genome shotgun (WGS) entry which is preliminary data.</text>
</comment>
<feature type="region of interest" description="Disordered" evidence="1">
    <location>
        <begin position="155"/>
        <end position="223"/>
    </location>
</feature>
<evidence type="ECO:0000256" key="1">
    <source>
        <dbReference type="SAM" id="MobiDB-lite"/>
    </source>
</evidence>
<reference evidence="2 3" key="1">
    <citation type="journal article" date="2020" name="Nature">
        <title>Six reference-quality genomes reveal evolution of bat adaptations.</title>
        <authorList>
            <person name="Jebb D."/>
            <person name="Huang Z."/>
            <person name="Pippel M."/>
            <person name="Hughes G.M."/>
            <person name="Lavrichenko K."/>
            <person name="Devanna P."/>
            <person name="Winkler S."/>
            <person name="Jermiin L.S."/>
            <person name="Skirmuntt E.C."/>
            <person name="Katzourakis A."/>
            <person name="Burkitt-Gray L."/>
            <person name="Ray D.A."/>
            <person name="Sullivan K.A.M."/>
            <person name="Roscito J.G."/>
            <person name="Kirilenko B.M."/>
            <person name="Davalos L.M."/>
            <person name="Corthals A.P."/>
            <person name="Power M.L."/>
            <person name="Jones G."/>
            <person name="Ransome R.D."/>
            <person name="Dechmann D.K.N."/>
            <person name="Locatelli A.G."/>
            <person name="Puechmaille S.J."/>
            <person name="Fedrigo O."/>
            <person name="Jarvis E.D."/>
            <person name="Hiller M."/>
            <person name="Vernes S.C."/>
            <person name="Myers E.W."/>
            <person name="Teeling E.C."/>
        </authorList>
    </citation>
    <scope>NUCLEOTIDE SEQUENCE [LARGE SCALE GENOMIC DNA]</scope>
    <source>
        <strain evidence="2">Bat1K_MPI-CBG_1</strain>
    </source>
</reference>
<dbReference type="EMBL" id="JABVXQ010000004">
    <property type="protein sequence ID" value="KAF6114439.1"/>
    <property type="molecule type" value="Genomic_DNA"/>
</dbReference>